<feature type="transmembrane region" description="Helical" evidence="7">
    <location>
        <begin position="1062"/>
        <end position="1079"/>
    </location>
</feature>
<dbReference type="PRINTS" id="PR00500">
    <property type="entry name" value="POLYCYSTIN1"/>
</dbReference>
<evidence type="ECO:0000259" key="8">
    <source>
        <dbReference type="PROSITE" id="PS50095"/>
    </source>
</evidence>
<proteinExistence type="inferred from homology"/>
<dbReference type="PANTHER" id="PTHR10877:SF150">
    <property type="entry name" value="REJ DOMAIN-CONTAINING PROTEIN"/>
    <property type="match status" value="1"/>
</dbReference>
<evidence type="ECO:0000256" key="7">
    <source>
        <dbReference type="SAM" id="Phobius"/>
    </source>
</evidence>
<dbReference type="Pfam" id="PF02010">
    <property type="entry name" value="REJ"/>
    <property type="match status" value="1"/>
</dbReference>
<dbReference type="SUPFAM" id="SSF49723">
    <property type="entry name" value="Lipase/lipooxygenase domain (PLAT/LH2 domain)"/>
    <property type="match status" value="1"/>
</dbReference>
<dbReference type="InterPro" id="IPR001024">
    <property type="entry name" value="PLAT/LH2_dom"/>
</dbReference>
<evidence type="ECO:0000256" key="6">
    <source>
        <dbReference type="PROSITE-ProRule" id="PRU00152"/>
    </source>
</evidence>
<reference evidence="9 10" key="1">
    <citation type="journal article" date="2018" name="Sci. Rep.">
        <title>Genomic signatures of local adaptation to the degree of environmental predictability in rotifers.</title>
        <authorList>
            <person name="Franch-Gras L."/>
            <person name="Hahn C."/>
            <person name="Garcia-Roger E.M."/>
            <person name="Carmona M.J."/>
            <person name="Serra M."/>
            <person name="Gomez A."/>
        </authorList>
    </citation>
    <scope>NUCLEOTIDE SEQUENCE [LARGE SCALE GENOMIC DNA]</scope>
    <source>
        <strain evidence="9">HYR1</strain>
    </source>
</reference>
<feature type="transmembrane region" description="Helical" evidence="7">
    <location>
        <begin position="810"/>
        <end position="830"/>
    </location>
</feature>
<comment type="caution">
    <text evidence="9">The sequence shown here is derived from an EMBL/GenBank/DDBJ whole genome shotgun (WGS) entry which is preliminary data.</text>
</comment>
<dbReference type="PROSITE" id="PS50095">
    <property type="entry name" value="PLAT"/>
    <property type="match status" value="1"/>
</dbReference>
<dbReference type="SMART" id="SM00303">
    <property type="entry name" value="GPS"/>
    <property type="match status" value="1"/>
</dbReference>
<dbReference type="Pfam" id="PF01477">
    <property type="entry name" value="PLAT"/>
    <property type="match status" value="1"/>
</dbReference>
<dbReference type="STRING" id="10195.A0A3M7S3I9"/>
<feature type="transmembrane region" description="Helical" evidence="7">
    <location>
        <begin position="602"/>
        <end position="620"/>
    </location>
</feature>
<dbReference type="FunFam" id="2.60.60.20:FF:000022">
    <property type="entry name" value="Uncharacterized protein"/>
    <property type="match status" value="1"/>
</dbReference>
<evidence type="ECO:0000256" key="5">
    <source>
        <dbReference type="ARBA" id="ARBA00023136"/>
    </source>
</evidence>
<evidence type="ECO:0000256" key="4">
    <source>
        <dbReference type="ARBA" id="ARBA00022989"/>
    </source>
</evidence>
<feature type="domain" description="PLAT" evidence="8">
    <location>
        <begin position="645"/>
        <end position="764"/>
    </location>
</feature>
<keyword evidence="10" id="KW-1185">Reference proteome</keyword>
<evidence type="ECO:0000256" key="1">
    <source>
        <dbReference type="ARBA" id="ARBA00004370"/>
    </source>
</evidence>
<dbReference type="EMBL" id="REGN01002117">
    <property type="protein sequence ID" value="RNA30185.1"/>
    <property type="molecule type" value="Genomic_DNA"/>
</dbReference>
<keyword evidence="5 7" id="KW-0472">Membrane</keyword>
<dbReference type="InterPro" id="IPR051223">
    <property type="entry name" value="Polycystin"/>
</dbReference>
<sequence length="1110" mass="125939">CNPSGECKPYPAFQKINPSSQLQIRGNCETGCENVNSIAYSYQIFRKLSKPTVDNAWIPFWMPHLPSNASTSSNGVIYLNKSHVLGSDANQMVMLAELFKLDETAVDWKIDLTVTTITNSGISMGSSSLRLKKNKLPQAGKCTVSPTEGLAMTTFFKIICTGWQDLDGKIVRYEYYSIYRGIDQPVSLGFDSVGQIEFELPLGPAFDNYKMYLYVEVIDNDDGSTRFNLDTPGLSSSLNGYSTDLDKDLSDAAVPDDDNDIENFWNNPRNLDSDPSIANLDPIAKMPNSVFQGFSKINLPNFCDMIAQDPINETNSSSNPLYTPPKNPNSCDTKTVVLRTRNEPIAPTGTNGANETKIEDSNTVSLEFLDENSNQIGITESRNPIDIWIPRNPTLIVEFTNVDVANLSLPMNASFLPNGITVDAVNISLFIQIRPELLDIGYFVWYKIGLTPGVDDTSVGFCPENIKTVRGETYYQMSINQSEIDGFKGFIGFGIREMNTEEFEFYCTGNSSSPMVPLYRNMTNFTSDFSLRIFSSACYFYDRENGKWNSDGVQIMDDSNIHYTHCKSKHLTTFAGGFIVLPPAINFEKVFANASFADNPTIYITVIVISSLFIALMIIARYMDIQDSKKLGLNLLPDNNPYHDYCYEIMVFTGSRREAGTDSQVRFILSGEDLDTGVRVLSDPRRKVFRRSAIDSFIMAVEQPLGALNYLRIWHDNSGDGDYASWYLKFVIIRDLQTKEKAYFLCEKWLAVEKDDGKIDRLLSIATEVQKTNLQYLAQKETKKKIQDEHLWLSILSRPIQSAFTRMDRVTCCFVLLYVTMLMNILYYGVDTSSNPSGLEIGPFMLTPTQIGIGIITNIITFPPTLLLVYLFRNSKKRTTPLRKLEKMMTKNQNKEEIKFDNLQTSKSPVPELKSKKKSKGLPWWCKIIAYVLSAIFMGVSIFFIIIQGINLGDEKVKKWLTSFVTSILSSILLTQPIKIVLTAMVVILICRKSNDVSDIQHDADEDDSTYENKRNLNKDQRFDQYRDFGISDTGKLNSNEIDEARKKRETEVKFWKMVKEVTAYFVFLMLLFTFSYSTRASNSYFYKAHMEKFILGEEFEKVRKFQILL</sequence>
<name>A0A3M7S3I9_BRAPC</name>
<dbReference type="InterPro" id="IPR046338">
    <property type="entry name" value="GAIN_dom_sf"/>
</dbReference>
<organism evidence="9 10">
    <name type="scientific">Brachionus plicatilis</name>
    <name type="common">Marine rotifer</name>
    <name type="synonym">Brachionus muelleri</name>
    <dbReference type="NCBI Taxonomy" id="10195"/>
    <lineage>
        <taxon>Eukaryota</taxon>
        <taxon>Metazoa</taxon>
        <taxon>Spiralia</taxon>
        <taxon>Gnathifera</taxon>
        <taxon>Rotifera</taxon>
        <taxon>Eurotatoria</taxon>
        <taxon>Monogononta</taxon>
        <taxon>Pseudotrocha</taxon>
        <taxon>Ploima</taxon>
        <taxon>Brachionidae</taxon>
        <taxon>Brachionus</taxon>
    </lineage>
</organism>
<accession>A0A3M7S3I9</accession>
<feature type="transmembrane region" description="Helical" evidence="7">
    <location>
        <begin position="850"/>
        <end position="872"/>
    </location>
</feature>
<protein>
    <submittedName>
        <fullName evidence="9">Polycystic kidney disease 1-like 2</fullName>
    </submittedName>
</protein>
<evidence type="ECO:0000313" key="9">
    <source>
        <dbReference type="EMBL" id="RNA30185.1"/>
    </source>
</evidence>
<dbReference type="OrthoDB" id="444119at2759"/>
<keyword evidence="3 7" id="KW-0812">Transmembrane</keyword>
<comment type="caution">
    <text evidence="6">Lacks conserved residue(s) required for the propagation of feature annotation.</text>
</comment>
<feature type="transmembrane region" description="Helical" evidence="7">
    <location>
        <begin position="924"/>
        <end position="947"/>
    </location>
</feature>
<dbReference type="InterPro" id="IPR002859">
    <property type="entry name" value="PKD/REJ-like"/>
</dbReference>
<comment type="subcellular location">
    <subcellularLocation>
        <location evidence="1">Membrane</location>
    </subcellularLocation>
</comment>
<keyword evidence="4 7" id="KW-1133">Transmembrane helix</keyword>
<dbReference type="Proteomes" id="UP000276133">
    <property type="component" value="Unassembled WGS sequence"/>
</dbReference>
<feature type="transmembrane region" description="Helical" evidence="7">
    <location>
        <begin position="967"/>
        <end position="991"/>
    </location>
</feature>
<dbReference type="Gene3D" id="2.60.220.50">
    <property type="match status" value="1"/>
</dbReference>
<dbReference type="AlphaFoldDB" id="A0A3M7S3I9"/>
<dbReference type="Gene3D" id="2.60.60.20">
    <property type="entry name" value="PLAT/LH2 domain"/>
    <property type="match status" value="1"/>
</dbReference>
<dbReference type="InterPro" id="IPR000203">
    <property type="entry name" value="GPS"/>
</dbReference>
<gene>
    <name evidence="9" type="ORF">BpHYR1_030023</name>
</gene>
<dbReference type="CDD" id="cd01752">
    <property type="entry name" value="PLAT_polycystin"/>
    <property type="match status" value="1"/>
</dbReference>
<feature type="non-terminal residue" evidence="9">
    <location>
        <position position="1"/>
    </location>
</feature>
<dbReference type="GO" id="GO:0005262">
    <property type="term" value="F:calcium channel activity"/>
    <property type="evidence" value="ECO:0007669"/>
    <property type="project" value="TreeGrafter"/>
</dbReference>
<evidence type="ECO:0000313" key="10">
    <source>
        <dbReference type="Proteomes" id="UP000276133"/>
    </source>
</evidence>
<dbReference type="GO" id="GO:0016020">
    <property type="term" value="C:membrane"/>
    <property type="evidence" value="ECO:0007669"/>
    <property type="project" value="UniProtKB-SubCell"/>
</dbReference>
<dbReference type="GO" id="GO:0050982">
    <property type="term" value="P:detection of mechanical stimulus"/>
    <property type="evidence" value="ECO:0007669"/>
    <property type="project" value="TreeGrafter"/>
</dbReference>
<dbReference type="InterPro" id="IPR000434">
    <property type="entry name" value="PC1"/>
</dbReference>
<dbReference type="Pfam" id="PF01825">
    <property type="entry name" value="GPS"/>
    <property type="match status" value="1"/>
</dbReference>
<evidence type="ECO:0000256" key="3">
    <source>
        <dbReference type="ARBA" id="ARBA00022692"/>
    </source>
</evidence>
<dbReference type="InterPro" id="IPR036392">
    <property type="entry name" value="PLAT/LH2_dom_sf"/>
</dbReference>
<dbReference type="InterPro" id="IPR042060">
    <property type="entry name" value="PLAT_polycystin1"/>
</dbReference>
<comment type="similarity">
    <text evidence="2">Belongs to the polycystin family.</text>
</comment>
<evidence type="ECO:0000256" key="2">
    <source>
        <dbReference type="ARBA" id="ARBA00007200"/>
    </source>
</evidence>
<dbReference type="SMART" id="SM00308">
    <property type="entry name" value="LH2"/>
    <property type="match status" value="1"/>
</dbReference>
<dbReference type="PANTHER" id="PTHR10877">
    <property type="entry name" value="POLYCYSTIN FAMILY MEMBER"/>
    <property type="match status" value="1"/>
</dbReference>